<dbReference type="GO" id="GO:0008611">
    <property type="term" value="P:ether lipid biosynthetic process"/>
    <property type="evidence" value="ECO:0007669"/>
    <property type="project" value="TreeGrafter"/>
</dbReference>
<dbReference type="SMART" id="SM00563">
    <property type="entry name" value="PlsC"/>
    <property type="match status" value="1"/>
</dbReference>
<reference evidence="9 10" key="1">
    <citation type="submission" date="2022-01" db="EMBL/GenBank/DDBJ databases">
        <title>A chromosome-scale genome assembly of the false clownfish, Amphiprion ocellaris.</title>
        <authorList>
            <person name="Ryu T."/>
        </authorList>
    </citation>
    <scope>NUCLEOTIDE SEQUENCE [LARGE SCALE GENOMIC DNA]</scope>
</reference>
<feature type="region of interest" description="Disordered" evidence="7">
    <location>
        <begin position="79"/>
        <end position="99"/>
    </location>
</feature>
<dbReference type="Ensembl" id="ENSAOCT00000025611.2">
    <property type="protein sequence ID" value="ENSAOCP00000030537.2"/>
    <property type="gene ID" value="ENSAOCG00000020943.2"/>
</dbReference>
<evidence type="ECO:0000256" key="3">
    <source>
        <dbReference type="ARBA" id="ARBA00022679"/>
    </source>
</evidence>
<feature type="domain" description="Phospholipid/glycerol acyltransferase" evidence="8">
    <location>
        <begin position="231"/>
        <end position="360"/>
    </location>
</feature>
<feature type="compositionally biased region" description="Basic and acidic residues" evidence="7">
    <location>
        <begin position="79"/>
        <end position="90"/>
    </location>
</feature>
<keyword evidence="4" id="KW-0472">Membrane</keyword>
<dbReference type="GO" id="GO:0005778">
    <property type="term" value="C:peroxisomal membrane"/>
    <property type="evidence" value="ECO:0007669"/>
    <property type="project" value="TreeGrafter"/>
</dbReference>
<proteinExistence type="inferred from homology"/>
<dbReference type="PANTHER" id="PTHR12563:SF22">
    <property type="entry name" value="DIHYDROXYACETONE PHOSPHATE ACYLTRANSFERASE ISOFORM X1"/>
    <property type="match status" value="1"/>
</dbReference>
<dbReference type="GO" id="GO:0004366">
    <property type="term" value="F:glycerol-3-phosphate O-acyltransferase activity"/>
    <property type="evidence" value="ECO:0007669"/>
    <property type="project" value="TreeGrafter"/>
</dbReference>
<dbReference type="SUPFAM" id="SSF69593">
    <property type="entry name" value="Glycerol-3-phosphate (1)-acyltransferase"/>
    <property type="match status" value="1"/>
</dbReference>
<evidence type="ECO:0000256" key="5">
    <source>
        <dbReference type="ARBA" id="ARBA00023315"/>
    </source>
</evidence>
<reference evidence="9" key="3">
    <citation type="submission" date="2025-09" db="UniProtKB">
        <authorList>
            <consortium name="Ensembl"/>
        </authorList>
    </citation>
    <scope>IDENTIFICATION</scope>
</reference>
<evidence type="ECO:0000256" key="7">
    <source>
        <dbReference type="SAM" id="MobiDB-lite"/>
    </source>
</evidence>
<name>A0A3Q1CRC9_AMPOC</name>
<dbReference type="GO" id="GO:0019432">
    <property type="term" value="P:triglyceride biosynthetic process"/>
    <property type="evidence" value="ECO:0007669"/>
    <property type="project" value="TreeGrafter"/>
</dbReference>
<dbReference type="GeneTree" id="ENSGT00520000055570"/>
<evidence type="ECO:0000313" key="10">
    <source>
        <dbReference type="Proteomes" id="UP001501940"/>
    </source>
</evidence>
<sequence>MQIRHYVINYAHISVNISFASSRLSGACRVLWVLWVLKVLCLVLSAVHEPSVPEVTVGHGAARSRCRRSFRNVQPRLVASERKRGERKTPAGEMSGSFRDPVVLRSDDEDLVDVLEERRHGSDLGFTFRTFSPPSCPAPSVSSSDLRQSVLDSLFLRHVAKEVAVETGSPLEMVMGDARSILEEMSQNLQLGFIRLMAFTLTKVFKKLFRSIFINMDGLNTLQQAVQENPVVLMPNHRSYVDFLIISYILFAFDLPVPVIAAGIPLAGMKIVGEILRRSGAFFIRRSIGSDKLYWAVLSEYVRTIIRKEFAPFEFYVEGLRSRTLKSLTPKLGMMHMVLEPFFKGEVFDITLVPISVSYDRVLEESLLAHELLGVPKPRESTAGLLKATRILQEDFGSMFVNFGCPLSVRSLCEGRIDRCRFNLRPRHVPQQPSADVQACVSWLAHLVVRLQEEGSVIGPWSLMCCQLLQNPVHVLTGDGLDWQQLSDGTVWSRRLAVDCGARLSWSGSVSDPDVMTSAAALHRSVVQRRRGRVYLLQGEEPERRRPIGSEDGVMRTAAAVLMLASYRNQALHVFVRPAMLAAALNVTRSRRREQLLGFFCFLQDVFSHEFIFVPGRSTQDFEEACFYLKKCGAVNIDDQEVTVPDSGLEVLSFLQKLLQPFIDSYQVVFRFFCEDGPQVFSEKQLLPAVRQFATKLILSGELHTYEALSSDTQKNVLSALRRLQAVTKLRASEQNEYKVNREAVRRTADVLAGKIPPQMLQATPDARL</sequence>
<evidence type="ECO:0000256" key="4">
    <source>
        <dbReference type="ARBA" id="ARBA00023136"/>
    </source>
</evidence>
<dbReference type="Pfam" id="PF01553">
    <property type="entry name" value="Acyltransferase"/>
    <property type="match status" value="1"/>
</dbReference>
<evidence type="ECO:0000313" key="9">
    <source>
        <dbReference type="Ensembl" id="ENSAOCP00000030537.2"/>
    </source>
</evidence>
<dbReference type="PANTHER" id="PTHR12563">
    <property type="entry name" value="GLYCEROL-3-PHOSPHATE ACYLTRANSFERASE"/>
    <property type="match status" value="1"/>
</dbReference>
<keyword evidence="3" id="KW-0808">Transferase</keyword>
<evidence type="ECO:0000256" key="6">
    <source>
        <dbReference type="ARBA" id="ARBA00025707"/>
    </source>
</evidence>
<evidence type="ECO:0000259" key="8">
    <source>
        <dbReference type="SMART" id="SM00563"/>
    </source>
</evidence>
<evidence type="ECO:0000256" key="1">
    <source>
        <dbReference type="ARBA" id="ARBA00004370"/>
    </source>
</evidence>
<dbReference type="InterPro" id="IPR045520">
    <property type="entry name" value="GPAT/DHAPAT_C"/>
</dbReference>
<dbReference type="GO" id="GO:0008654">
    <property type="term" value="P:phospholipid biosynthetic process"/>
    <property type="evidence" value="ECO:0007669"/>
    <property type="project" value="TreeGrafter"/>
</dbReference>
<comment type="similarity">
    <text evidence="2">Belongs to the GPAT/DAPAT family.</text>
</comment>
<dbReference type="InterPro" id="IPR022284">
    <property type="entry name" value="GPAT/DHAPAT"/>
</dbReference>
<dbReference type="GO" id="GO:0016287">
    <property type="term" value="F:glycerone-phosphate O-acyltransferase activity"/>
    <property type="evidence" value="ECO:0007669"/>
    <property type="project" value="TreeGrafter"/>
</dbReference>
<protein>
    <submittedName>
        <fullName evidence="9">Glyceronephosphate O-acyltransferase 2</fullName>
    </submittedName>
</protein>
<dbReference type="CDD" id="cd07993">
    <property type="entry name" value="LPLAT_DHAPAT-like"/>
    <property type="match status" value="1"/>
</dbReference>
<dbReference type="Pfam" id="PF19277">
    <property type="entry name" value="GPAT_C"/>
    <property type="match status" value="1"/>
</dbReference>
<dbReference type="STRING" id="80972.ENSAOCP00000030537"/>
<reference evidence="9" key="2">
    <citation type="submission" date="2025-08" db="UniProtKB">
        <authorList>
            <consortium name="Ensembl"/>
        </authorList>
    </citation>
    <scope>IDENTIFICATION</scope>
</reference>
<dbReference type="InterPro" id="IPR002123">
    <property type="entry name" value="Plipid/glycerol_acylTrfase"/>
</dbReference>
<dbReference type="GO" id="GO:0006631">
    <property type="term" value="P:fatty acid metabolic process"/>
    <property type="evidence" value="ECO:0007669"/>
    <property type="project" value="TreeGrafter"/>
</dbReference>
<dbReference type="OMA" id="HWFISES"/>
<comment type="pathway">
    <text evidence="6">Phospholipid metabolism.</text>
</comment>
<keyword evidence="10" id="KW-1185">Reference proteome</keyword>
<dbReference type="InterPro" id="IPR041728">
    <property type="entry name" value="GPAT/DHAPAT_LPLAT"/>
</dbReference>
<dbReference type="Proteomes" id="UP001501940">
    <property type="component" value="Chromosome 12"/>
</dbReference>
<accession>A0A3Q1CRC9</accession>
<keyword evidence="5" id="KW-0012">Acyltransferase</keyword>
<evidence type="ECO:0000256" key="2">
    <source>
        <dbReference type="ARBA" id="ARBA00007937"/>
    </source>
</evidence>
<comment type="subcellular location">
    <subcellularLocation>
        <location evidence="1">Membrane</location>
    </subcellularLocation>
</comment>
<dbReference type="AlphaFoldDB" id="A0A3Q1CRC9"/>
<dbReference type="GO" id="GO:0031966">
    <property type="term" value="C:mitochondrial membrane"/>
    <property type="evidence" value="ECO:0007669"/>
    <property type="project" value="TreeGrafter"/>
</dbReference>
<organism evidence="9 10">
    <name type="scientific">Amphiprion ocellaris</name>
    <name type="common">Clown anemonefish</name>
    <dbReference type="NCBI Taxonomy" id="80972"/>
    <lineage>
        <taxon>Eukaryota</taxon>
        <taxon>Metazoa</taxon>
        <taxon>Chordata</taxon>
        <taxon>Craniata</taxon>
        <taxon>Vertebrata</taxon>
        <taxon>Euteleostomi</taxon>
        <taxon>Actinopterygii</taxon>
        <taxon>Neopterygii</taxon>
        <taxon>Teleostei</taxon>
        <taxon>Neoteleostei</taxon>
        <taxon>Acanthomorphata</taxon>
        <taxon>Ovalentaria</taxon>
        <taxon>Pomacentridae</taxon>
        <taxon>Amphiprion</taxon>
    </lineage>
</organism>